<dbReference type="AlphaFoldDB" id="A0A069CTE3"/>
<name>A0A069CTE3_WEIOS</name>
<keyword evidence="2" id="KW-1185">Reference proteome</keyword>
<sequence length="89" mass="10575">MGKKNQMRTVRITEKNYMQLLAIKNNQDLKDIEKSKELIRLFMAKKFDNMSLSRIFDLYRTFDKSKYYKSAKSNNEVIGKIPDISNSEM</sequence>
<reference evidence="2" key="1">
    <citation type="journal article" date="2014" name="Genome Announc.">
        <title>Draft genome sequence of Weissella oryzae SG25T, isolated from fermented rice grains.</title>
        <authorList>
            <person name="Tanizawa Y."/>
            <person name="Fujisawa T."/>
            <person name="Mochizuki T."/>
            <person name="Kaminuma E."/>
            <person name="Suzuki Y."/>
            <person name="Nakamura Y."/>
            <person name="Tohno M."/>
        </authorList>
    </citation>
    <scope>NUCLEOTIDE SEQUENCE [LARGE SCALE GENOMIC DNA]</scope>
    <source>
        <strain evidence="2">DSM 25784 / JCM 18191 / LMG 30913 / SG25</strain>
    </source>
</reference>
<organism evidence="1 2">
    <name type="scientific">Weissella oryzae (strain DSM 25784 / JCM 18191 / LMG 30913 / SG25)</name>
    <dbReference type="NCBI Taxonomy" id="1329250"/>
    <lineage>
        <taxon>Bacteria</taxon>
        <taxon>Bacillati</taxon>
        <taxon>Bacillota</taxon>
        <taxon>Bacilli</taxon>
        <taxon>Lactobacillales</taxon>
        <taxon>Lactobacillaceae</taxon>
        <taxon>Weissella</taxon>
    </lineage>
</organism>
<proteinExistence type="predicted"/>
<evidence type="ECO:0000313" key="1">
    <source>
        <dbReference type="EMBL" id="GAK30729.1"/>
    </source>
</evidence>
<protein>
    <submittedName>
        <fullName evidence="1">ABC transporter permease protein</fullName>
    </submittedName>
</protein>
<evidence type="ECO:0000313" key="2">
    <source>
        <dbReference type="Proteomes" id="UP000030643"/>
    </source>
</evidence>
<dbReference type="STRING" id="1329250.WOSG25_050010"/>
<gene>
    <name evidence="1" type="ORF">WOSG25_050010</name>
</gene>
<dbReference type="Proteomes" id="UP000030643">
    <property type="component" value="Unassembled WGS sequence"/>
</dbReference>
<accession>A0A069CTE3</accession>
<dbReference type="EMBL" id="DF820488">
    <property type="protein sequence ID" value="GAK30729.1"/>
    <property type="molecule type" value="Genomic_DNA"/>
</dbReference>